<comment type="caution">
    <text evidence="3">The sequence shown here is derived from an EMBL/GenBank/DDBJ whole genome shotgun (WGS) entry which is preliminary data.</text>
</comment>
<evidence type="ECO:0000313" key="3">
    <source>
        <dbReference type="EMBL" id="CAB9498125.1"/>
    </source>
</evidence>
<evidence type="ECO:0000256" key="1">
    <source>
        <dbReference type="SAM" id="MobiDB-lite"/>
    </source>
</evidence>
<keyword evidence="2" id="KW-0812">Transmembrane</keyword>
<evidence type="ECO:0000313" key="4">
    <source>
        <dbReference type="Proteomes" id="UP001153069"/>
    </source>
</evidence>
<evidence type="ECO:0008006" key="5">
    <source>
        <dbReference type="Google" id="ProtNLM"/>
    </source>
</evidence>
<keyword evidence="4" id="KW-1185">Reference proteome</keyword>
<keyword evidence="2" id="KW-0472">Membrane</keyword>
<accession>A0A9N8DCS3</accession>
<dbReference type="AlphaFoldDB" id="A0A9N8DCS3"/>
<gene>
    <name evidence="3" type="ORF">SEMRO_32_G020650.1</name>
</gene>
<dbReference type="Proteomes" id="UP001153069">
    <property type="component" value="Unassembled WGS sequence"/>
</dbReference>
<sequence>MSNKADLSSHHVEDQGAEDDDLDLLREIVEIRLEQHRPGKKDTLTELQSPAETDDKKAHPQMPPRSKDEKVHPADENKKTDEILANVSPRRQDCSSSQLLRTKGQEMQSEDDCQNATEDYLDLEAGRLEQKLFSTGAVMESVPGAFAEGPQLSSSNADGADTGIASSAEANPTVEQRRQTVTMDGDHPFLEATPVLDDYDAANIMEEAQPVDMEARRKHERELQGKQRFRKIALSILIAAGMVVIVGFLAGLFLGRRDNNSGAPVLVVFVDTMSPTAV</sequence>
<keyword evidence="2" id="KW-1133">Transmembrane helix</keyword>
<evidence type="ECO:0000256" key="2">
    <source>
        <dbReference type="SAM" id="Phobius"/>
    </source>
</evidence>
<organism evidence="3 4">
    <name type="scientific">Seminavis robusta</name>
    <dbReference type="NCBI Taxonomy" id="568900"/>
    <lineage>
        <taxon>Eukaryota</taxon>
        <taxon>Sar</taxon>
        <taxon>Stramenopiles</taxon>
        <taxon>Ochrophyta</taxon>
        <taxon>Bacillariophyta</taxon>
        <taxon>Bacillariophyceae</taxon>
        <taxon>Bacillariophycidae</taxon>
        <taxon>Naviculales</taxon>
        <taxon>Naviculaceae</taxon>
        <taxon>Seminavis</taxon>
    </lineage>
</organism>
<feature type="compositionally biased region" description="Basic and acidic residues" evidence="1">
    <location>
        <begin position="65"/>
        <end position="82"/>
    </location>
</feature>
<name>A0A9N8DCS3_9STRA</name>
<dbReference type="EMBL" id="CAICTM010000032">
    <property type="protein sequence ID" value="CAB9498125.1"/>
    <property type="molecule type" value="Genomic_DNA"/>
</dbReference>
<reference evidence="3" key="1">
    <citation type="submission" date="2020-06" db="EMBL/GenBank/DDBJ databases">
        <authorList>
            <consortium name="Plant Systems Biology data submission"/>
        </authorList>
    </citation>
    <scope>NUCLEOTIDE SEQUENCE</scope>
    <source>
        <strain evidence="3">D6</strain>
    </source>
</reference>
<protein>
    <recommendedName>
        <fullName evidence="5">Transmembrane protein</fullName>
    </recommendedName>
</protein>
<feature type="compositionally biased region" description="Polar residues" evidence="1">
    <location>
        <begin position="164"/>
        <end position="178"/>
    </location>
</feature>
<feature type="compositionally biased region" description="Basic and acidic residues" evidence="1">
    <location>
        <begin position="23"/>
        <end position="44"/>
    </location>
</feature>
<feature type="region of interest" description="Disordered" evidence="1">
    <location>
        <begin position="149"/>
        <end position="178"/>
    </location>
</feature>
<proteinExistence type="predicted"/>
<feature type="transmembrane region" description="Helical" evidence="2">
    <location>
        <begin position="232"/>
        <end position="254"/>
    </location>
</feature>
<feature type="region of interest" description="Disordered" evidence="1">
    <location>
        <begin position="1"/>
        <end position="113"/>
    </location>
</feature>